<evidence type="ECO:0000313" key="3">
    <source>
        <dbReference type="EMBL" id="PIP86623.1"/>
    </source>
</evidence>
<dbReference type="AlphaFoldDB" id="A0A2H0DWR7"/>
<protein>
    <recommendedName>
        <fullName evidence="5">Sortase</fullName>
    </recommendedName>
</protein>
<comment type="caution">
    <text evidence="3">The sequence shown here is derived from an EMBL/GenBank/DDBJ whole genome shotgun (WGS) entry which is preliminary data.</text>
</comment>
<organism evidence="3 4">
    <name type="scientific">Candidatus Campbellbacteria bacterium CG22_combo_CG10-13_8_21_14_all_43_18</name>
    <dbReference type="NCBI Taxonomy" id="1974530"/>
    <lineage>
        <taxon>Bacteria</taxon>
        <taxon>Candidatus Campbelliibacteriota</taxon>
    </lineage>
</organism>
<keyword evidence="2" id="KW-1133">Transmembrane helix</keyword>
<sequence length="216" mass="24232">MSRREISVMFEAIRQNLKFFILLWFIVFLGSFLILSALGLAPNLNETAEKEKSVIPQDSEVLEKKLAALSAALPRRVTIDKIGVDTRINNPESRNIDVLDDSLSSGAVRYPTSGLLAEKTNMLLFGHSSNLPIVRNKSFQAFNDLEDMEIGEDISVFSDTHEFIYRVNSVEEADAENALVVFESDKREITLSTCNTFGNLNDRFVVKAELIDVRAI</sequence>
<evidence type="ECO:0000256" key="1">
    <source>
        <dbReference type="ARBA" id="ARBA00022801"/>
    </source>
</evidence>
<dbReference type="Proteomes" id="UP000231276">
    <property type="component" value="Unassembled WGS sequence"/>
</dbReference>
<proteinExistence type="predicted"/>
<reference evidence="3 4" key="1">
    <citation type="submission" date="2017-09" db="EMBL/GenBank/DDBJ databases">
        <title>Depth-based differentiation of microbial function through sediment-hosted aquifers and enrichment of novel symbionts in the deep terrestrial subsurface.</title>
        <authorList>
            <person name="Probst A.J."/>
            <person name="Ladd B."/>
            <person name="Jarett J.K."/>
            <person name="Geller-Mcgrath D.E."/>
            <person name="Sieber C.M."/>
            <person name="Emerson J.B."/>
            <person name="Anantharaman K."/>
            <person name="Thomas B.C."/>
            <person name="Malmstrom R."/>
            <person name="Stieglmeier M."/>
            <person name="Klingl A."/>
            <person name="Woyke T."/>
            <person name="Ryan C.M."/>
            <person name="Banfield J.F."/>
        </authorList>
    </citation>
    <scope>NUCLEOTIDE SEQUENCE [LARGE SCALE GENOMIC DNA]</scope>
    <source>
        <strain evidence="3">CG22_combo_CG10-13_8_21_14_all_43_18</strain>
    </source>
</reference>
<evidence type="ECO:0000256" key="2">
    <source>
        <dbReference type="SAM" id="Phobius"/>
    </source>
</evidence>
<evidence type="ECO:0000313" key="4">
    <source>
        <dbReference type="Proteomes" id="UP000231276"/>
    </source>
</evidence>
<keyword evidence="1" id="KW-0378">Hydrolase</keyword>
<dbReference type="Pfam" id="PF04203">
    <property type="entry name" value="Sortase"/>
    <property type="match status" value="1"/>
</dbReference>
<dbReference type="InterPro" id="IPR023365">
    <property type="entry name" value="Sortase_dom-sf"/>
</dbReference>
<keyword evidence="2" id="KW-0812">Transmembrane</keyword>
<dbReference type="SUPFAM" id="SSF63817">
    <property type="entry name" value="Sortase"/>
    <property type="match status" value="1"/>
</dbReference>
<dbReference type="EMBL" id="PCTS01000014">
    <property type="protein sequence ID" value="PIP86623.1"/>
    <property type="molecule type" value="Genomic_DNA"/>
</dbReference>
<accession>A0A2H0DWR7</accession>
<feature type="transmembrane region" description="Helical" evidence="2">
    <location>
        <begin position="21"/>
        <end position="41"/>
    </location>
</feature>
<dbReference type="InterPro" id="IPR005754">
    <property type="entry name" value="Sortase"/>
</dbReference>
<keyword evidence="2" id="KW-0472">Membrane</keyword>
<dbReference type="Gene3D" id="2.40.260.10">
    <property type="entry name" value="Sortase"/>
    <property type="match status" value="1"/>
</dbReference>
<gene>
    <name evidence="3" type="ORF">COW82_01030</name>
</gene>
<name>A0A2H0DWR7_9BACT</name>
<dbReference type="GO" id="GO:0016787">
    <property type="term" value="F:hydrolase activity"/>
    <property type="evidence" value="ECO:0007669"/>
    <property type="project" value="UniProtKB-KW"/>
</dbReference>
<evidence type="ECO:0008006" key="5">
    <source>
        <dbReference type="Google" id="ProtNLM"/>
    </source>
</evidence>